<organism evidence="2 3">
    <name type="scientific">Aulographum hederae CBS 113979</name>
    <dbReference type="NCBI Taxonomy" id="1176131"/>
    <lineage>
        <taxon>Eukaryota</taxon>
        <taxon>Fungi</taxon>
        <taxon>Dikarya</taxon>
        <taxon>Ascomycota</taxon>
        <taxon>Pezizomycotina</taxon>
        <taxon>Dothideomycetes</taxon>
        <taxon>Pleosporomycetidae</taxon>
        <taxon>Aulographales</taxon>
        <taxon>Aulographaceae</taxon>
    </lineage>
</organism>
<reference evidence="2" key="1">
    <citation type="journal article" date="2020" name="Stud. Mycol.">
        <title>101 Dothideomycetes genomes: a test case for predicting lifestyles and emergence of pathogens.</title>
        <authorList>
            <person name="Haridas S."/>
            <person name="Albert R."/>
            <person name="Binder M."/>
            <person name="Bloem J."/>
            <person name="Labutti K."/>
            <person name="Salamov A."/>
            <person name="Andreopoulos B."/>
            <person name="Baker S."/>
            <person name="Barry K."/>
            <person name="Bills G."/>
            <person name="Bluhm B."/>
            <person name="Cannon C."/>
            <person name="Castanera R."/>
            <person name="Culley D."/>
            <person name="Daum C."/>
            <person name="Ezra D."/>
            <person name="Gonzalez J."/>
            <person name="Henrissat B."/>
            <person name="Kuo A."/>
            <person name="Liang C."/>
            <person name="Lipzen A."/>
            <person name="Lutzoni F."/>
            <person name="Magnuson J."/>
            <person name="Mondo S."/>
            <person name="Nolan M."/>
            <person name="Ohm R."/>
            <person name="Pangilinan J."/>
            <person name="Park H.-J."/>
            <person name="Ramirez L."/>
            <person name="Alfaro M."/>
            <person name="Sun H."/>
            <person name="Tritt A."/>
            <person name="Yoshinaga Y."/>
            <person name="Zwiers L.-H."/>
            <person name="Turgeon B."/>
            <person name="Goodwin S."/>
            <person name="Spatafora J."/>
            <person name="Crous P."/>
            <person name="Grigoriev I."/>
        </authorList>
    </citation>
    <scope>NUCLEOTIDE SEQUENCE</scope>
    <source>
        <strain evidence="2">CBS 113979</strain>
    </source>
</reference>
<accession>A0A6G1GWK1</accession>
<dbReference type="AlphaFoldDB" id="A0A6G1GWK1"/>
<keyword evidence="3" id="KW-1185">Reference proteome</keyword>
<dbReference type="Proteomes" id="UP000800041">
    <property type="component" value="Unassembled WGS sequence"/>
</dbReference>
<evidence type="ECO:0000256" key="1">
    <source>
        <dbReference type="SAM" id="Phobius"/>
    </source>
</evidence>
<keyword evidence="1" id="KW-0812">Transmembrane</keyword>
<feature type="transmembrane region" description="Helical" evidence="1">
    <location>
        <begin position="113"/>
        <end position="132"/>
    </location>
</feature>
<gene>
    <name evidence="2" type="ORF">K402DRAFT_114943</name>
</gene>
<protein>
    <submittedName>
        <fullName evidence="2">Uncharacterized protein</fullName>
    </submittedName>
</protein>
<evidence type="ECO:0000313" key="3">
    <source>
        <dbReference type="Proteomes" id="UP000800041"/>
    </source>
</evidence>
<name>A0A6G1GWK1_9PEZI</name>
<sequence length="149" mass="16874">MLDVIAHLPVLLPRTHSLQTPPLGQEYRLAWLVARHCLYGGVWEPSIYHEPICRKGQSREQTLEVWLKEPPPLAKMNHISRFLRTVHFNILSSSQQSQSPLHLLFNLLKMVESIILLAGVQLVWAGSVAFFLKDKPNSSTSSSPASRSR</sequence>
<evidence type="ECO:0000313" key="2">
    <source>
        <dbReference type="EMBL" id="KAF1985305.1"/>
    </source>
</evidence>
<keyword evidence="1" id="KW-0472">Membrane</keyword>
<keyword evidence="1" id="KW-1133">Transmembrane helix</keyword>
<dbReference type="EMBL" id="ML977163">
    <property type="protein sequence ID" value="KAF1985305.1"/>
    <property type="molecule type" value="Genomic_DNA"/>
</dbReference>
<proteinExistence type="predicted"/>